<reference evidence="1 2" key="1">
    <citation type="submission" date="2024-04" db="EMBL/GenBank/DDBJ databases">
        <authorList>
            <consortium name="Genoscope - CEA"/>
            <person name="William W."/>
        </authorList>
    </citation>
    <scope>NUCLEOTIDE SEQUENCE [LARGE SCALE GENOMIC DNA]</scope>
</reference>
<evidence type="ECO:0000313" key="1">
    <source>
        <dbReference type="EMBL" id="CAL1536877.1"/>
    </source>
</evidence>
<organism evidence="1 2">
    <name type="scientific">Lymnaea stagnalis</name>
    <name type="common">Great pond snail</name>
    <name type="synonym">Helix stagnalis</name>
    <dbReference type="NCBI Taxonomy" id="6523"/>
    <lineage>
        <taxon>Eukaryota</taxon>
        <taxon>Metazoa</taxon>
        <taxon>Spiralia</taxon>
        <taxon>Lophotrochozoa</taxon>
        <taxon>Mollusca</taxon>
        <taxon>Gastropoda</taxon>
        <taxon>Heterobranchia</taxon>
        <taxon>Euthyneura</taxon>
        <taxon>Panpulmonata</taxon>
        <taxon>Hygrophila</taxon>
        <taxon>Lymnaeoidea</taxon>
        <taxon>Lymnaeidae</taxon>
        <taxon>Lymnaea</taxon>
    </lineage>
</organism>
<protein>
    <submittedName>
        <fullName evidence="1">Uncharacterized protein</fullName>
    </submittedName>
</protein>
<evidence type="ECO:0000313" key="2">
    <source>
        <dbReference type="Proteomes" id="UP001497497"/>
    </source>
</evidence>
<keyword evidence="2" id="KW-1185">Reference proteome</keyword>
<sequence length="317" mass="35278">MAAIEGSHAPNNECSHLLHPAGYQNPIPKNVFRYNRVTPYYPPDPCISPTEGDLMCPPDEVPPMRNHAWMPAAGNDIRPPSDAFRYYKVFPPATGNRCKPGNQQECPDNGPVCQVDVCPCTHRPRYAPSYPRSHFDYRYPAGPTDCSAITHERGSFPETCKGEINQTQVCSASNSWQQGASATSNSPQHSVPQAMFPWKPPQEQQFNMGNYPVVQNQSCARCNPNTSDAPDPYSVIGNLTYGGNYVMNRNVKSLAQQPSGIHKNPVRSTDTIFGPPNPNCLRPYHPSPYICRPVYNRKYLMDCPEQDGPPGDSYTFL</sequence>
<dbReference type="EMBL" id="CAXITT010000242">
    <property type="protein sequence ID" value="CAL1536877.1"/>
    <property type="molecule type" value="Genomic_DNA"/>
</dbReference>
<gene>
    <name evidence="1" type="ORF">GSLYS_00010790001</name>
</gene>
<dbReference type="Proteomes" id="UP001497497">
    <property type="component" value="Unassembled WGS sequence"/>
</dbReference>
<dbReference type="AlphaFoldDB" id="A0AAV2HTN9"/>
<accession>A0AAV2HTN9</accession>
<name>A0AAV2HTN9_LYMST</name>
<proteinExistence type="predicted"/>
<comment type="caution">
    <text evidence="1">The sequence shown here is derived from an EMBL/GenBank/DDBJ whole genome shotgun (WGS) entry which is preliminary data.</text>
</comment>